<gene>
    <name evidence="2" type="ORF">Scep_005805</name>
</gene>
<dbReference type="InterPro" id="IPR038595">
    <property type="entry name" value="LOR_sf"/>
</dbReference>
<dbReference type="EMBL" id="JBBNAG010000002">
    <property type="protein sequence ID" value="KAK9159231.1"/>
    <property type="molecule type" value="Genomic_DNA"/>
</dbReference>
<proteinExistence type="inferred from homology"/>
<protein>
    <submittedName>
        <fullName evidence="2">Uncharacterized protein</fullName>
    </submittedName>
</protein>
<dbReference type="InterPro" id="IPR025659">
    <property type="entry name" value="Tubby-like_C"/>
</dbReference>
<accession>A0AAP0KV11</accession>
<dbReference type="SUPFAM" id="SSF54518">
    <property type="entry name" value="Tubby C-terminal domain-like"/>
    <property type="match status" value="1"/>
</dbReference>
<evidence type="ECO:0000313" key="3">
    <source>
        <dbReference type="Proteomes" id="UP001419268"/>
    </source>
</evidence>
<dbReference type="Proteomes" id="UP001419268">
    <property type="component" value="Unassembled WGS sequence"/>
</dbReference>
<dbReference type="AlphaFoldDB" id="A0AAP0KV11"/>
<dbReference type="Gene3D" id="2.40.160.200">
    <property type="entry name" value="LURP1-related"/>
    <property type="match status" value="1"/>
</dbReference>
<dbReference type="PANTHER" id="PTHR31087">
    <property type="match status" value="1"/>
</dbReference>
<dbReference type="Pfam" id="PF04525">
    <property type="entry name" value="LOR"/>
    <property type="match status" value="1"/>
</dbReference>
<dbReference type="PANTHER" id="PTHR31087:SF17">
    <property type="entry name" value="PROTEIN LURP-ONE-RELATED 14-RELATED"/>
    <property type="match status" value="1"/>
</dbReference>
<comment type="caution">
    <text evidence="2">The sequence shown here is derived from an EMBL/GenBank/DDBJ whole genome shotgun (WGS) entry which is preliminary data.</text>
</comment>
<reference evidence="2 3" key="1">
    <citation type="submission" date="2024-01" db="EMBL/GenBank/DDBJ databases">
        <title>Genome assemblies of Stephania.</title>
        <authorList>
            <person name="Yang L."/>
        </authorList>
    </citation>
    <scope>NUCLEOTIDE SEQUENCE [LARGE SCALE GENOMIC DNA]</scope>
    <source>
        <strain evidence="2">JXDWG</strain>
        <tissue evidence="2">Leaf</tissue>
    </source>
</reference>
<name>A0AAP0KV11_9MAGN</name>
<keyword evidence="3" id="KW-1185">Reference proteome</keyword>
<evidence type="ECO:0000256" key="1">
    <source>
        <dbReference type="ARBA" id="ARBA00005437"/>
    </source>
</evidence>
<evidence type="ECO:0000313" key="2">
    <source>
        <dbReference type="EMBL" id="KAK9159231.1"/>
    </source>
</evidence>
<sequence>MAKQLTYAVGEEFCHPYSLDLIVERRKRIFNTNYKVLDNNGKLLLQVNGNPWCFQRKRVVVNSVGQHIATMRLKVFSWCRKWTIRRADHSSSERGNALFTVQNSHVLQFNPHLDIFMANNLDKNARDFNVVSSRLGNTCKVYKGDAKIAEMNYCFALGEFLTGLKTFRVQICAGVDYALIVSLLVVINENC</sequence>
<dbReference type="InterPro" id="IPR007612">
    <property type="entry name" value="LOR"/>
</dbReference>
<comment type="similarity">
    <text evidence="1">Belongs to the LOR family.</text>
</comment>
<organism evidence="2 3">
    <name type="scientific">Stephania cephalantha</name>
    <dbReference type="NCBI Taxonomy" id="152367"/>
    <lineage>
        <taxon>Eukaryota</taxon>
        <taxon>Viridiplantae</taxon>
        <taxon>Streptophyta</taxon>
        <taxon>Embryophyta</taxon>
        <taxon>Tracheophyta</taxon>
        <taxon>Spermatophyta</taxon>
        <taxon>Magnoliopsida</taxon>
        <taxon>Ranunculales</taxon>
        <taxon>Menispermaceae</taxon>
        <taxon>Menispermoideae</taxon>
        <taxon>Cissampelideae</taxon>
        <taxon>Stephania</taxon>
    </lineage>
</organism>